<evidence type="ECO:0000313" key="4">
    <source>
        <dbReference type="Proteomes" id="UP000185469"/>
    </source>
</evidence>
<dbReference type="KEGG" id="csph:CSPHI_08875"/>
<gene>
    <name evidence="3" type="ORF">CSPHI_08875</name>
</gene>
<evidence type="ECO:0000313" key="3">
    <source>
        <dbReference type="EMBL" id="APT91112.1"/>
    </source>
</evidence>
<evidence type="ECO:0000256" key="1">
    <source>
        <dbReference type="SAM" id="MobiDB-lite"/>
    </source>
</evidence>
<dbReference type="InterPro" id="IPR031596">
    <property type="entry name" value="MaAIMP_sms"/>
</dbReference>
<reference evidence="3 4" key="1">
    <citation type="submission" date="2014-08" db="EMBL/GenBank/DDBJ databases">
        <title>Complete genome sequence of Corynebacterium sphenisci CECT 5990(T) (=DSM 44792(T)), isolated from healthy wild penguins.</title>
        <authorList>
            <person name="Ruckert C."/>
            <person name="Albersmeier A."/>
            <person name="Winkler A."/>
            <person name="Kalinowski J."/>
        </authorList>
    </citation>
    <scope>NUCLEOTIDE SEQUENCE [LARGE SCALE GENOMIC DNA]</scope>
    <source>
        <strain evidence="3 4">DSM 44792</strain>
    </source>
</reference>
<dbReference type="OrthoDB" id="6712920at2"/>
<proteinExistence type="predicted"/>
<keyword evidence="4" id="KW-1185">Reference proteome</keyword>
<keyword evidence="2" id="KW-1133">Transmembrane helix</keyword>
<feature type="transmembrane region" description="Helical" evidence="2">
    <location>
        <begin position="6"/>
        <end position="25"/>
    </location>
</feature>
<dbReference type="AlphaFoldDB" id="A0A1L7CZ63"/>
<dbReference type="Proteomes" id="UP000185469">
    <property type="component" value="Chromosome"/>
</dbReference>
<dbReference type="RefSeq" id="WP_075692550.1">
    <property type="nucleotide sequence ID" value="NZ_CP009248.1"/>
</dbReference>
<dbReference type="Pfam" id="PF16951">
    <property type="entry name" value="MaAIMP_sms"/>
    <property type="match status" value="1"/>
</dbReference>
<feature type="region of interest" description="Disordered" evidence="1">
    <location>
        <begin position="32"/>
        <end position="55"/>
    </location>
</feature>
<keyword evidence="2" id="KW-0812">Transmembrane</keyword>
<keyword evidence="2" id="KW-0472">Membrane</keyword>
<sequence>MSGIAIVMMALFILIIWGGLALAIAHLMRHPDESSGELGTTPELSDEALADLERA</sequence>
<accession>A0A1L7CZ63</accession>
<dbReference type="NCBIfam" id="NF033493">
    <property type="entry name" value="MetS_like_NSS"/>
    <property type="match status" value="1"/>
</dbReference>
<evidence type="ECO:0000256" key="2">
    <source>
        <dbReference type="SAM" id="Phobius"/>
    </source>
</evidence>
<feature type="compositionally biased region" description="Acidic residues" evidence="1">
    <location>
        <begin position="44"/>
        <end position="55"/>
    </location>
</feature>
<dbReference type="NCBIfam" id="NF033494">
    <property type="entry name" value="NSS_import_MetS"/>
    <property type="match status" value="1"/>
</dbReference>
<protein>
    <submittedName>
        <fullName evidence="3">Amino acid transporter</fullName>
    </submittedName>
</protein>
<name>A0A1L7CZ63_9CORY</name>
<organism evidence="3 4">
    <name type="scientific">Corynebacterium sphenisci DSM 44792</name>
    <dbReference type="NCBI Taxonomy" id="1437874"/>
    <lineage>
        <taxon>Bacteria</taxon>
        <taxon>Bacillati</taxon>
        <taxon>Actinomycetota</taxon>
        <taxon>Actinomycetes</taxon>
        <taxon>Mycobacteriales</taxon>
        <taxon>Corynebacteriaceae</taxon>
        <taxon>Corynebacterium</taxon>
    </lineage>
</organism>
<dbReference type="EMBL" id="CP009248">
    <property type="protein sequence ID" value="APT91112.1"/>
    <property type="molecule type" value="Genomic_DNA"/>
</dbReference>